<dbReference type="RefSeq" id="WP_145226092.1">
    <property type="nucleotide sequence ID" value="NZ_CP036343.1"/>
</dbReference>
<evidence type="ECO:0008006" key="3">
    <source>
        <dbReference type="Google" id="ProtNLM"/>
    </source>
</evidence>
<evidence type="ECO:0000313" key="1">
    <source>
        <dbReference type="EMBL" id="QDT90270.1"/>
    </source>
</evidence>
<organism evidence="1 2">
    <name type="scientific">Gimesia algae</name>
    <dbReference type="NCBI Taxonomy" id="2527971"/>
    <lineage>
        <taxon>Bacteria</taxon>
        <taxon>Pseudomonadati</taxon>
        <taxon>Planctomycetota</taxon>
        <taxon>Planctomycetia</taxon>
        <taxon>Planctomycetales</taxon>
        <taxon>Planctomycetaceae</taxon>
        <taxon>Gimesia</taxon>
    </lineage>
</organism>
<name>A0A517VB91_9PLAN</name>
<protein>
    <recommendedName>
        <fullName evidence="3">Polymer-forming cytoskeletal</fullName>
    </recommendedName>
</protein>
<dbReference type="AlphaFoldDB" id="A0A517VB91"/>
<dbReference type="OrthoDB" id="278546at2"/>
<dbReference type="Proteomes" id="UP000316855">
    <property type="component" value="Chromosome"/>
</dbReference>
<accession>A0A517VB91</accession>
<gene>
    <name evidence="1" type="ORF">Pan161_19200</name>
</gene>
<proteinExistence type="predicted"/>
<reference evidence="1 2" key="1">
    <citation type="submission" date="2019-02" db="EMBL/GenBank/DDBJ databases">
        <title>Deep-cultivation of Planctomycetes and their phenomic and genomic characterization uncovers novel biology.</title>
        <authorList>
            <person name="Wiegand S."/>
            <person name="Jogler M."/>
            <person name="Boedeker C."/>
            <person name="Pinto D."/>
            <person name="Vollmers J."/>
            <person name="Rivas-Marin E."/>
            <person name="Kohn T."/>
            <person name="Peeters S.H."/>
            <person name="Heuer A."/>
            <person name="Rast P."/>
            <person name="Oberbeckmann S."/>
            <person name="Bunk B."/>
            <person name="Jeske O."/>
            <person name="Meyerdierks A."/>
            <person name="Storesund J.E."/>
            <person name="Kallscheuer N."/>
            <person name="Luecker S."/>
            <person name="Lage O.M."/>
            <person name="Pohl T."/>
            <person name="Merkel B.J."/>
            <person name="Hornburger P."/>
            <person name="Mueller R.-W."/>
            <person name="Bruemmer F."/>
            <person name="Labrenz M."/>
            <person name="Spormann A.M."/>
            <person name="Op den Camp H."/>
            <person name="Overmann J."/>
            <person name="Amann R."/>
            <person name="Jetten M.S.M."/>
            <person name="Mascher T."/>
            <person name="Medema M.H."/>
            <person name="Devos D.P."/>
            <person name="Kaster A.-K."/>
            <person name="Ovreas L."/>
            <person name="Rohde M."/>
            <person name="Galperin M.Y."/>
            <person name="Jogler C."/>
        </authorList>
    </citation>
    <scope>NUCLEOTIDE SEQUENCE [LARGE SCALE GENOMIC DNA]</scope>
    <source>
        <strain evidence="1 2">Pan161</strain>
    </source>
</reference>
<dbReference type="KEGG" id="gax:Pan161_19200"/>
<sequence length="231" mass="25583">MPVSTEIQVRVAHADVVMNMAFQRSLEYWQRGEKESDPWLQRAGDSGAIFLEEKQALIIEGDCLHQVSAPEGGTIIVCGNLYSTLDVNGFSEIIITGDVRPDGYIRADNFCHAFIGGRLEGTLQSAGSTKAWIDSDFSGVLKTGSPSARIHVGGDYTGRIIPHEQPSSLFLNVAGFAANESLYRIMEYYPNHVNASIAVSDVPPGLYPLEESHRRNERGYCFTRWSVQQQR</sequence>
<evidence type="ECO:0000313" key="2">
    <source>
        <dbReference type="Proteomes" id="UP000316855"/>
    </source>
</evidence>
<dbReference type="EMBL" id="CP036343">
    <property type="protein sequence ID" value="QDT90270.1"/>
    <property type="molecule type" value="Genomic_DNA"/>
</dbReference>
<keyword evidence="2" id="KW-1185">Reference proteome</keyword>